<comment type="caution">
    <text evidence="1">The sequence shown here is derived from an EMBL/GenBank/DDBJ whole genome shotgun (WGS) entry which is preliminary data.</text>
</comment>
<name>A0A642UVN3_DIURU</name>
<dbReference type="GeneID" id="54779648"/>
<accession>A0A642UVN3</accession>
<dbReference type="AlphaFoldDB" id="A0A642UVN3"/>
<reference evidence="1 2" key="1">
    <citation type="submission" date="2019-07" db="EMBL/GenBank/DDBJ databases">
        <title>Genome assembly of two rare yeast pathogens: Diutina rugosa and Trichomonascus ciferrii.</title>
        <authorList>
            <person name="Mixao V."/>
            <person name="Saus E."/>
            <person name="Hansen A."/>
            <person name="Lass-Flor C."/>
            <person name="Gabaldon T."/>
        </authorList>
    </citation>
    <scope>NUCLEOTIDE SEQUENCE [LARGE SCALE GENOMIC DNA]</scope>
    <source>
        <strain evidence="1 2">CBS 613</strain>
    </source>
</reference>
<dbReference type="RefSeq" id="XP_034014227.1">
    <property type="nucleotide sequence ID" value="XM_034159304.1"/>
</dbReference>
<evidence type="ECO:0000313" key="1">
    <source>
        <dbReference type="EMBL" id="KAA8906586.1"/>
    </source>
</evidence>
<keyword evidence="2" id="KW-1185">Reference proteome</keyword>
<dbReference type="VEuPathDB" id="FungiDB:DIURU_000995"/>
<dbReference type="Proteomes" id="UP000449547">
    <property type="component" value="Unassembled WGS sequence"/>
</dbReference>
<proteinExistence type="predicted"/>
<evidence type="ECO:0000313" key="2">
    <source>
        <dbReference type="Proteomes" id="UP000449547"/>
    </source>
</evidence>
<gene>
    <name evidence="1" type="ORF">DIURU_000995</name>
</gene>
<dbReference type="EMBL" id="SWFT01000033">
    <property type="protein sequence ID" value="KAA8906586.1"/>
    <property type="molecule type" value="Genomic_DNA"/>
</dbReference>
<organism evidence="1 2">
    <name type="scientific">Diutina rugosa</name>
    <name type="common">Yeast</name>
    <name type="synonym">Candida rugosa</name>
    <dbReference type="NCBI Taxonomy" id="5481"/>
    <lineage>
        <taxon>Eukaryota</taxon>
        <taxon>Fungi</taxon>
        <taxon>Dikarya</taxon>
        <taxon>Ascomycota</taxon>
        <taxon>Saccharomycotina</taxon>
        <taxon>Pichiomycetes</taxon>
        <taxon>Debaryomycetaceae</taxon>
        <taxon>Diutina</taxon>
    </lineage>
</organism>
<protein>
    <submittedName>
        <fullName evidence="1">Uncharacterized protein</fullName>
    </submittedName>
</protein>
<sequence length="98" mass="11304">MTNIKEALQVDVDAFDIELARIKRVCDETRQLHWHDPDQKAQFDKNIGDLYEALVSITQALKDMCQVKVQLESVMGEIMGLVMDQINDQMCALYFENP</sequence>